<keyword evidence="4 5" id="KW-0238">DNA-binding</keyword>
<dbReference type="SMART" id="SM00692">
    <property type="entry name" value="DM3"/>
    <property type="match status" value="1"/>
</dbReference>
<gene>
    <name evidence="8" type="ORF">HOLleu_05511</name>
</gene>
<dbReference type="PANTHER" id="PTHR47577:SF2">
    <property type="entry name" value="THAP DOMAIN CONTAINING 9"/>
    <property type="match status" value="1"/>
</dbReference>
<evidence type="ECO:0000259" key="7">
    <source>
        <dbReference type="PROSITE" id="PS50950"/>
    </source>
</evidence>
<evidence type="ECO:0000256" key="4">
    <source>
        <dbReference type="ARBA" id="ARBA00023125"/>
    </source>
</evidence>
<dbReference type="InterPro" id="IPR048366">
    <property type="entry name" value="TNP-like_GBD"/>
</dbReference>
<evidence type="ECO:0000313" key="8">
    <source>
        <dbReference type="EMBL" id="KAJ8046735.1"/>
    </source>
</evidence>
<dbReference type="InterPro" id="IPR021896">
    <property type="entry name" value="THAP9-like_HTH"/>
</dbReference>
<name>A0A9Q1CKU0_HOLLE</name>
<keyword evidence="9" id="KW-1185">Reference proteome</keyword>
<accession>A0A9Q1CKU0</accession>
<dbReference type="InterPro" id="IPR006612">
    <property type="entry name" value="THAP_Znf"/>
</dbReference>
<dbReference type="PANTHER" id="PTHR47577">
    <property type="entry name" value="THAP DOMAIN-CONTAINING PROTEIN 6"/>
    <property type="match status" value="1"/>
</dbReference>
<protein>
    <submittedName>
        <fullName evidence="8">DNA transposase THAP9</fullName>
    </submittedName>
</protein>
<feature type="domain" description="THAP-type" evidence="7">
    <location>
        <begin position="1"/>
        <end position="79"/>
    </location>
</feature>
<dbReference type="Pfam" id="PF21787">
    <property type="entry name" value="TNP-like_RNaseH_N"/>
    <property type="match status" value="1"/>
</dbReference>
<dbReference type="SMART" id="SM00980">
    <property type="entry name" value="THAP"/>
    <property type="match status" value="1"/>
</dbReference>
<sequence length="878" mass="99237">MTRCAANGCSNEHSQDCGKSFHRFPRSPEHLKTWLTNMGRPDFVPSTTTVLCCDHFEMSCFDRTGQTVRLKDDAIPTIFNFPEQLPKKSESLSDHINHDHTYWNSSSPQTLKRKLDKALDVIELNRKKIKTIQKKNQRLKRKVATLQDVVENLQKSEIISKNCTEVLQKSFAGVPLEVMKRLLQNKKLSHSQSKESYHPILRSFALTLQFYSTKAYNYVRKTFGLGLPHITTIRKWYSAVDGEPGFTEEVFASLERKSNEAKDKGEQILCSLLVDEMAIRKEMEWNGHKYVGFVDIGSDVNDEKSMPSASHALVFMVVCTNGSWKVPVGYFLIDKLNGSERANLVKQCIRKLHDVGITVISLTCDGPACNISMLQQLGATMKLPRLDATFSHPSRPDDSIYIFLDVCHMLKLMRNTLGSIGEMVDEEGNTISWRYIEELQRLQQKEGLHLGNKLRSAHIAWEKQKMKVNLAAQTLSASVADAISFCREYLQLPQFAGSEATCSFIKLIDELFDILNSRNPLGKFSKAPMKPSNEHKWMPFLDEAYEYISSLSDISGKPMHLTKKKTAFIGFLVAITSVKSLYEKYVKGNESPLKYLLTYKLSQDHLELFFGAVRSSCGNNNNPTVRVFKASYKRLLMRHEIEATGGNCTALDVTTILQTAHPCNEMRQAVPDETEDIAVARRYDILEQSPRQIDHDYADVTNISSLSPFKAAAVGYIAGYVVRMVQKKINCSQCKSALVTDNAVGCDDSSWCRALVQHKNRGGLIKPSDSVLNICNETEKCFQRLLNTTGKNLPHTDGLVSSMCTTVLQKTGGHAFKELEYHMFDSEPDNNHIFALIKCTVKCFCEVRFHHLTRSFNEKISGTKVRKILAKAVLNSHQ</sequence>
<dbReference type="Pfam" id="PF21789">
    <property type="entry name" value="TNP-like_RNaseH_C"/>
    <property type="match status" value="1"/>
</dbReference>
<dbReference type="Pfam" id="PF21788">
    <property type="entry name" value="TNP-like_GBD"/>
    <property type="match status" value="1"/>
</dbReference>
<keyword evidence="6" id="KW-0175">Coiled coil</keyword>
<evidence type="ECO:0000256" key="6">
    <source>
        <dbReference type="SAM" id="Coils"/>
    </source>
</evidence>
<proteinExistence type="predicted"/>
<organism evidence="8 9">
    <name type="scientific">Holothuria leucospilota</name>
    <name type="common">Black long sea cucumber</name>
    <name type="synonym">Mertensiothuria leucospilota</name>
    <dbReference type="NCBI Taxonomy" id="206669"/>
    <lineage>
        <taxon>Eukaryota</taxon>
        <taxon>Metazoa</taxon>
        <taxon>Echinodermata</taxon>
        <taxon>Eleutherozoa</taxon>
        <taxon>Echinozoa</taxon>
        <taxon>Holothuroidea</taxon>
        <taxon>Aspidochirotacea</taxon>
        <taxon>Aspidochirotida</taxon>
        <taxon>Holothuriidae</taxon>
        <taxon>Holothuria</taxon>
    </lineage>
</organism>
<dbReference type="GO" id="GO:0003677">
    <property type="term" value="F:DNA binding"/>
    <property type="evidence" value="ECO:0007669"/>
    <property type="project" value="UniProtKB-UniRule"/>
</dbReference>
<keyword evidence="2 5" id="KW-0863">Zinc-finger</keyword>
<evidence type="ECO:0000256" key="2">
    <source>
        <dbReference type="ARBA" id="ARBA00022771"/>
    </source>
</evidence>
<dbReference type="EMBL" id="JAIZAY010000002">
    <property type="protein sequence ID" value="KAJ8046735.1"/>
    <property type="molecule type" value="Genomic_DNA"/>
</dbReference>
<dbReference type="Pfam" id="PF12017">
    <property type="entry name" value="Tnp_P_element"/>
    <property type="match status" value="1"/>
</dbReference>
<dbReference type="AlphaFoldDB" id="A0A9Q1CKU0"/>
<dbReference type="InterPro" id="IPR048365">
    <property type="entry name" value="TNP-like_RNaseH_N"/>
</dbReference>
<evidence type="ECO:0000256" key="1">
    <source>
        <dbReference type="ARBA" id="ARBA00022723"/>
    </source>
</evidence>
<dbReference type="GO" id="GO:0008270">
    <property type="term" value="F:zinc ion binding"/>
    <property type="evidence" value="ECO:0007669"/>
    <property type="project" value="UniProtKB-KW"/>
</dbReference>
<feature type="coiled-coil region" evidence="6">
    <location>
        <begin position="122"/>
        <end position="156"/>
    </location>
</feature>
<comment type="caution">
    <text evidence="8">The sequence shown here is derived from an EMBL/GenBank/DDBJ whole genome shotgun (WGS) entry which is preliminary data.</text>
</comment>
<dbReference type="SUPFAM" id="SSF57716">
    <property type="entry name" value="Glucocorticoid receptor-like (DNA-binding domain)"/>
    <property type="match status" value="1"/>
</dbReference>
<reference evidence="8" key="1">
    <citation type="submission" date="2021-10" db="EMBL/GenBank/DDBJ databases">
        <title>Tropical sea cucumber genome reveals ecological adaptation and Cuvierian tubules defense mechanism.</title>
        <authorList>
            <person name="Chen T."/>
        </authorList>
    </citation>
    <scope>NUCLEOTIDE SEQUENCE</scope>
    <source>
        <strain evidence="8">Nanhai2018</strain>
        <tissue evidence="8">Muscle</tissue>
    </source>
</reference>
<keyword evidence="1" id="KW-0479">Metal-binding</keyword>
<keyword evidence="3" id="KW-0862">Zinc</keyword>
<dbReference type="Pfam" id="PF05485">
    <property type="entry name" value="THAP"/>
    <property type="match status" value="1"/>
</dbReference>
<dbReference type="PROSITE" id="PS50950">
    <property type="entry name" value="ZF_THAP"/>
    <property type="match status" value="1"/>
</dbReference>
<dbReference type="OrthoDB" id="6491412at2759"/>
<evidence type="ECO:0000313" key="9">
    <source>
        <dbReference type="Proteomes" id="UP001152320"/>
    </source>
</evidence>
<evidence type="ECO:0000256" key="3">
    <source>
        <dbReference type="ARBA" id="ARBA00022833"/>
    </source>
</evidence>
<evidence type="ECO:0000256" key="5">
    <source>
        <dbReference type="PROSITE-ProRule" id="PRU00309"/>
    </source>
</evidence>
<dbReference type="Proteomes" id="UP001152320">
    <property type="component" value="Chromosome 2"/>
</dbReference>
<dbReference type="InterPro" id="IPR048367">
    <property type="entry name" value="TNP-like_RNaseH_C"/>
</dbReference>